<protein>
    <submittedName>
        <fullName evidence="3">Carboxymuconolactone decarboxylase family protein</fullName>
    </submittedName>
</protein>
<dbReference type="InterPro" id="IPR003779">
    <property type="entry name" value="CMD-like"/>
</dbReference>
<accession>A0A2K2UEF9</accession>
<dbReference type="EMBL" id="PPEK01000001">
    <property type="protein sequence ID" value="PNV68716.1"/>
    <property type="molecule type" value="Genomic_DNA"/>
</dbReference>
<keyword evidence="4" id="KW-1185">Reference proteome</keyword>
<evidence type="ECO:0000313" key="4">
    <source>
        <dbReference type="Proteomes" id="UP000236197"/>
    </source>
</evidence>
<gene>
    <name evidence="3" type="ORF">C2L71_01675</name>
</gene>
<dbReference type="Proteomes" id="UP000236197">
    <property type="component" value="Unassembled WGS sequence"/>
</dbReference>
<dbReference type="InterPro" id="IPR029032">
    <property type="entry name" value="AhpD-like"/>
</dbReference>
<sequence>MAKGFELFVNEEPELGKAYGGMVMQVAKSSALDQKTQELAYLAVLSALGMTGGLGFHVTSLKKLGATREEVRSAVLVGLPAVGMTAIEALGAALDAYDAAEA</sequence>
<dbReference type="GO" id="GO:0051920">
    <property type="term" value="F:peroxiredoxin activity"/>
    <property type="evidence" value="ECO:0007669"/>
    <property type="project" value="InterPro"/>
</dbReference>
<proteinExistence type="predicted"/>
<evidence type="ECO:0000256" key="1">
    <source>
        <dbReference type="SAM" id="Phobius"/>
    </source>
</evidence>
<dbReference type="Pfam" id="PF02627">
    <property type="entry name" value="CMD"/>
    <property type="match status" value="1"/>
</dbReference>
<keyword evidence="1" id="KW-1133">Transmembrane helix</keyword>
<reference evidence="4" key="1">
    <citation type="submission" date="2018-01" db="EMBL/GenBank/DDBJ databases">
        <title>Rubneribacter badeniensis gen. nov., sp. nov., and Colonibacter rubneri, gen. nov., sp. nov., WGS of new members of the Eggerthellaceae.</title>
        <authorList>
            <person name="Danylec N."/>
            <person name="Stoll D.A."/>
            <person name="Doetsch A."/>
            <person name="Kulling S.E."/>
            <person name="Huch M."/>
        </authorList>
    </citation>
    <scope>NUCLEOTIDE SEQUENCE [LARGE SCALE GENOMIC DNA]</scope>
    <source>
        <strain evidence="4">ResAG-96</strain>
    </source>
</reference>
<dbReference type="AlphaFoldDB" id="A0A2K2UEF9"/>
<dbReference type="Gene3D" id="1.20.1290.10">
    <property type="entry name" value="AhpD-like"/>
    <property type="match status" value="1"/>
</dbReference>
<keyword evidence="1" id="KW-0812">Transmembrane</keyword>
<feature type="domain" description="Carboxymuconolactone decarboxylase-like" evidence="2">
    <location>
        <begin position="13"/>
        <end position="93"/>
    </location>
</feature>
<feature type="transmembrane region" description="Helical" evidence="1">
    <location>
        <begin position="39"/>
        <end position="61"/>
    </location>
</feature>
<name>A0A2K2UEF9_9ACTN</name>
<dbReference type="RefSeq" id="WP_103264043.1">
    <property type="nucleotide sequence ID" value="NZ_CABMLE010000001.1"/>
</dbReference>
<feature type="transmembrane region" description="Helical" evidence="1">
    <location>
        <begin position="73"/>
        <end position="94"/>
    </location>
</feature>
<evidence type="ECO:0000313" key="3">
    <source>
        <dbReference type="EMBL" id="PNV68716.1"/>
    </source>
</evidence>
<evidence type="ECO:0000259" key="2">
    <source>
        <dbReference type="Pfam" id="PF02627"/>
    </source>
</evidence>
<dbReference type="SUPFAM" id="SSF69118">
    <property type="entry name" value="AhpD-like"/>
    <property type="match status" value="1"/>
</dbReference>
<dbReference type="OrthoDB" id="9154867at2"/>
<comment type="caution">
    <text evidence="3">The sequence shown here is derived from an EMBL/GenBank/DDBJ whole genome shotgun (WGS) entry which is preliminary data.</text>
</comment>
<organism evidence="3 4">
    <name type="scientific">Enteroscipio rubneri</name>
    <dbReference type="NCBI Taxonomy" id="2070686"/>
    <lineage>
        <taxon>Bacteria</taxon>
        <taxon>Bacillati</taxon>
        <taxon>Actinomycetota</taxon>
        <taxon>Coriobacteriia</taxon>
        <taxon>Eggerthellales</taxon>
        <taxon>Eggerthellaceae</taxon>
        <taxon>Enteroscipio</taxon>
    </lineage>
</organism>
<dbReference type="PANTHER" id="PTHR33930">
    <property type="entry name" value="ALKYL HYDROPEROXIDE REDUCTASE AHPD"/>
    <property type="match status" value="1"/>
</dbReference>
<dbReference type="PANTHER" id="PTHR33930:SF2">
    <property type="entry name" value="BLR3452 PROTEIN"/>
    <property type="match status" value="1"/>
</dbReference>
<keyword evidence="1" id="KW-0472">Membrane</keyword>